<evidence type="ECO:0000256" key="1">
    <source>
        <dbReference type="SAM" id="Coils"/>
    </source>
</evidence>
<keyword evidence="1" id="KW-0175">Coiled coil</keyword>
<keyword evidence="5" id="KW-1185">Reference proteome</keyword>
<comment type="caution">
    <text evidence="4">The sequence shown here is derived from an EMBL/GenBank/DDBJ whole genome shotgun (WGS) entry which is preliminary data.</text>
</comment>
<dbReference type="InterPro" id="IPR033467">
    <property type="entry name" value="Tesmin/TSO1-like_CXC"/>
</dbReference>
<feature type="domain" description="Tesmin/TSO1-like CXC" evidence="3">
    <location>
        <begin position="346"/>
        <end position="390"/>
    </location>
</feature>
<dbReference type="PANTHER" id="PTHR47969">
    <property type="entry name" value="CHROMOSOME-ASSOCIATED KINESIN KIF4A-RELATED"/>
    <property type="match status" value="1"/>
</dbReference>
<evidence type="ECO:0000313" key="4">
    <source>
        <dbReference type="EMBL" id="KAH7567661.1"/>
    </source>
</evidence>
<organism evidence="4 5">
    <name type="scientific">Xanthoceras sorbifolium</name>
    <dbReference type="NCBI Taxonomy" id="99658"/>
    <lineage>
        <taxon>Eukaryota</taxon>
        <taxon>Viridiplantae</taxon>
        <taxon>Streptophyta</taxon>
        <taxon>Embryophyta</taxon>
        <taxon>Tracheophyta</taxon>
        <taxon>Spermatophyta</taxon>
        <taxon>Magnoliopsida</taxon>
        <taxon>eudicotyledons</taxon>
        <taxon>Gunneridae</taxon>
        <taxon>Pentapetalae</taxon>
        <taxon>rosids</taxon>
        <taxon>malvids</taxon>
        <taxon>Sapindales</taxon>
        <taxon>Sapindaceae</taxon>
        <taxon>Xanthoceroideae</taxon>
        <taxon>Xanthoceras</taxon>
    </lineage>
</organism>
<dbReference type="Proteomes" id="UP000827721">
    <property type="component" value="Unassembled WGS sequence"/>
</dbReference>
<feature type="compositionally biased region" description="Low complexity" evidence="2">
    <location>
        <begin position="481"/>
        <end position="497"/>
    </location>
</feature>
<accession>A0ABQ8HTN9</accession>
<dbReference type="InterPro" id="IPR027640">
    <property type="entry name" value="Kinesin-like_fam"/>
</dbReference>
<dbReference type="Pfam" id="PF25764">
    <property type="entry name" value="KIF21A_4th"/>
    <property type="match status" value="1"/>
</dbReference>
<dbReference type="EMBL" id="JAFEMO010000007">
    <property type="protein sequence ID" value="KAH7567661.1"/>
    <property type="molecule type" value="Genomic_DNA"/>
</dbReference>
<gene>
    <name evidence="4" type="ORF">JRO89_XS07G0115800</name>
</gene>
<evidence type="ECO:0000256" key="2">
    <source>
        <dbReference type="SAM" id="MobiDB-lite"/>
    </source>
</evidence>
<name>A0ABQ8HTN9_9ROSI</name>
<sequence length="497" mass="55784">MKKPNRRLKQKDVVDSSPPSQSPAHCEKKVHELEHENDTLKREIEELRYKLANVSSTPDAGTVKLKETHLQKMKALEEQVLAFKKKLDVHSQFSTQKPKSDEAAKQFLDEIQRLKAQKVQLQCKLKLESVRFRRCKASLQKEILQLKKEKRRNEFEMHLLLALNQKQKLVLQRKAKETFMATERLKALLESRKALACRTAGARNGHRTKYQNIEHELDVTVRVQEVCSEYECQMEEMADVIEKLKLEAEMLREENSRCLLEDDEVGWTVKDSELRDLKEEVARLGSLVGHIAKPKMEEIHQKKLLQDEADLIQSAVSAGSNTNKSDMDSTILEDSEGFIGATRKPVLGVCCSCSKKSLCKTSKCGCRAAGGSCGTSCGCAASKCTNRVVSIKLDDALQSQMAEVAVNCPVIIETEKNSVLVSHDAMLQNTLVGKPPAMEDRCPKKQPLRDIGNILAKSIYLKPELRKRGKKPITRQDSADSCSSLSENTNSSGKAGK</sequence>
<reference evidence="4 5" key="1">
    <citation type="submission" date="2021-02" db="EMBL/GenBank/DDBJ databases">
        <title>Plant Genome Project.</title>
        <authorList>
            <person name="Zhang R.-G."/>
        </authorList>
    </citation>
    <scope>NUCLEOTIDE SEQUENCE [LARGE SCALE GENOMIC DNA]</scope>
    <source>
        <tissue evidence="4">Leaves</tissue>
    </source>
</reference>
<feature type="region of interest" description="Disordered" evidence="2">
    <location>
        <begin position="1"/>
        <end position="32"/>
    </location>
</feature>
<evidence type="ECO:0000259" key="3">
    <source>
        <dbReference type="SMART" id="SM01114"/>
    </source>
</evidence>
<dbReference type="SMART" id="SM01114">
    <property type="entry name" value="CXC"/>
    <property type="match status" value="1"/>
</dbReference>
<proteinExistence type="predicted"/>
<dbReference type="PANTHER" id="PTHR47969:SF6">
    <property type="entry name" value="KINESIN-LIKE PROTEIN KIN-4C"/>
    <property type="match status" value="1"/>
</dbReference>
<feature type="coiled-coil region" evidence="1">
    <location>
        <begin position="227"/>
        <end position="261"/>
    </location>
</feature>
<evidence type="ECO:0000313" key="5">
    <source>
        <dbReference type="Proteomes" id="UP000827721"/>
    </source>
</evidence>
<protein>
    <recommendedName>
        <fullName evidence="3">Tesmin/TSO1-like CXC domain-containing protein</fullName>
    </recommendedName>
</protein>
<feature type="region of interest" description="Disordered" evidence="2">
    <location>
        <begin position="466"/>
        <end position="497"/>
    </location>
</feature>